<keyword evidence="8" id="KW-1185">Reference proteome</keyword>
<dbReference type="InterPro" id="IPR028581">
    <property type="entry name" value="DeoC_typeI"/>
</dbReference>
<protein>
    <recommendedName>
        <fullName evidence="6">Deoxyribose-phosphate aldolase</fullName>
        <shortName evidence="6">DERA</shortName>
        <ecNumber evidence="6">4.1.2.4</ecNumber>
    </recommendedName>
    <alternativeName>
        <fullName evidence="6">2-deoxy-D-ribose 5-phosphate aldolase</fullName>
    </alternativeName>
    <alternativeName>
        <fullName evidence="6">Phosphodeoxyriboaldolase</fullName>
        <shortName evidence="6">Deoxyriboaldolase</shortName>
    </alternativeName>
</protein>
<feature type="active site" description="Proton donor/acceptor" evidence="6">
    <location>
        <position position="91"/>
    </location>
</feature>
<dbReference type="Pfam" id="PF01791">
    <property type="entry name" value="DeoC"/>
    <property type="match status" value="1"/>
</dbReference>
<accession>A0ABY5JL91</accession>
<gene>
    <name evidence="6 7" type="primary">deoC</name>
    <name evidence="7" type="ORF">NP439_13430</name>
</gene>
<evidence type="ECO:0000256" key="4">
    <source>
        <dbReference type="ARBA" id="ARBA00023270"/>
    </source>
</evidence>
<dbReference type="InterPro" id="IPR002915">
    <property type="entry name" value="DeoC/FbaB/LacD_aldolase"/>
</dbReference>
<comment type="catalytic activity">
    <reaction evidence="5 6">
        <text>2-deoxy-D-ribose 5-phosphate = D-glyceraldehyde 3-phosphate + acetaldehyde</text>
        <dbReference type="Rhea" id="RHEA:12821"/>
        <dbReference type="ChEBI" id="CHEBI:15343"/>
        <dbReference type="ChEBI" id="CHEBI:59776"/>
        <dbReference type="ChEBI" id="CHEBI:62877"/>
        <dbReference type="EC" id="4.1.2.4"/>
    </reaction>
</comment>
<dbReference type="SMART" id="SM01133">
    <property type="entry name" value="DeoC"/>
    <property type="match status" value="1"/>
</dbReference>
<dbReference type="PIRSF" id="PIRSF001357">
    <property type="entry name" value="DeoC"/>
    <property type="match status" value="1"/>
</dbReference>
<evidence type="ECO:0000256" key="3">
    <source>
        <dbReference type="ARBA" id="ARBA00023239"/>
    </source>
</evidence>
<dbReference type="RefSeq" id="WP_256706492.1">
    <property type="nucleotide sequence ID" value="NZ_CP101914.1"/>
</dbReference>
<dbReference type="EMBL" id="CP101914">
    <property type="protein sequence ID" value="UUI01071.1"/>
    <property type="molecule type" value="Genomic_DNA"/>
</dbReference>
<dbReference type="Proteomes" id="UP001059773">
    <property type="component" value="Chromosome"/>
</dbReference>
<evidence type="ECO:0000256" key="6">
    <source>
        <dbReference type="HAMAP-Rule" id="MF_00114"/>
    </source>
</evidence>
<dbReference type="NCBIfam" id="TIGR00126">
    <property type="entry name" value="deoC"/>
    <property type="match status" value="1"/>
</dbReference>
<dbReference type="EC" id="4.1.2.4" evidence="6"/>
<feature type="active site" description="Schiff-base intermediate with acetaldehyde" evidence="6">
    <location>
        <position position="158"/>
    </location>
</feature>
<evidence type="ECO:0000256" key="1">
    <source>
        <dbReference type="ARBA" id="ARBA00010936"/>
    </source>
</evidence>
<dbReference type="PANTHER" id="PTHR10889:SF1">
    <property type="entry name" value="DEOXYRIBOSE-PHOSPHATE ALDOLASE"/>
    <property type="match status" value="1"/>
</dbReference>
<keyword evidence="2 6" id="KW-0963">Cytoplasm</keyword>
<dbReference type="InterPro" id="IPR011343">
    <property type="entry name" value="DeoC"/>
</dbReference>
<evidence type="ECO:0000256" key="2">
    <source>
        <dbReference type="ARBA" id="ARBA00022490"/>
    </source>
</evidence>
<dbReference type="GO" id="GO:0004139">
    <property type="term" value="F:deoxyribose-phosphate aldolase activity"/>
    <property type="evidence" value="ECO:0007669"/>
    <property type="project" value="UniProtKB-EC"/>
</dbReference>
<dbReference type="PANTHER" id="PTHR10889">
    <property type="entry name" value="DEOXYRIBOSE-PHOSPHATE ALDOLASE"/>
    <property type="match status" value="1"/>
</dbReference>
<evidence type="ECO:0000313" key="7">
    <source>
        <dbReference type="EMBL" id="UUI01071.1"/>
    </source>
</evidence>
<name>A0ABY5JL91_9BACI</name>
<dbReference type="Gene3D" id="3.20.20.70">
    <property type="entry name" value="Aldolase class I"/>
    <property type="match status" value="1"/>
</dbReference>
<evidence type="ECO:0000313" key="8">
    <source>
        <dbReference type="Proteomes" id="UP001059773"/>
    </source>
</evidence>
<feature type="active site" description="Proton donor/acceptor" evidence="6">
    <location>
        <position position="205"/>
    </location>
</feature>
<comment type="similarity">
    <text evidence="1 6">Belongs to the DeoC/FbaB aldolase family. DeoC type 1 subfamily.</text>
</comment>
<comment type="function">
    <text evidence="6">Catalyzes a reversible aldol reaction between acetaldehyde and D-glyceraldehyde 3-phosphate to generate 2-deoxy-D-ribose 5-phosphate.</text>
</comment>
<dbReference type="HAMAP" id="MF_00114">
    <property type="entry name" value="DeoC_type1"/>
    <property type="match status" value="1"/>
</dbReference>
<organism evidence="7 8">
    <name type="scientific">Oceanobacillus jeddahense</name>
    <dbReference type="NCBI Taxonomy" id="1462527"/>
    <lineage>
        <taxon>Bacteria</taxon>
        <taxon>Bacillati</taxon>
        <taxon>Bacillota</taxon>
        <taxon>Bacilli</taxon>
        <taxon>Bacillales</taxon>
        <taxon>Bacillaceae</taxon>
        <taxon>Oceanobacillus</taxon>
    </lineage>
</organism>
<proteinExistence type="inferred from homology"/>
<keyword evidence="4 6" id="KW-0704">Schiff base</keyword>
<sequence length="248" mass="27544">MNKKEFCSLIDYSILWQNISQESIEKRSREVIKYGFACLCCYPTDVSTAKNIIGDNASISGVVGFPVGFETTKTKVYETLVAIDNGANEIDVVMNVSRFKDGDYDYVLNELKQIVKAAKNKRSDCVVKVIIETPHLKERNELAKACELVIASGADYVKNATGFATGYDGTGDSGYTDEMVGPFDNAGIDNVKTISDIVNGRIKIKASGNPENLEECIYYIKELGVSRIGNDYISQWIDESGEEYWKDK</sequence>
<evidence type="ECO:0000256" key="5">
    <source>
        <dbReference type="ARBA" id="ARBA00048791"/>
    </source>
</evidence>
<comment type="subcellular location">
    <subcellularLocation>
        <location evidence="6">Cytoplasm</location>
    </subcellularLocation>
</comment>
<dbReference type="CDD" id="cd00959">
    <property type="entry name" value="DeoC"/>
    <property type="match status" value="1"/>
</dbReference>
<dbReference type="SUPFAM" id="SSF51569">
    <property type="entry name" value="Aldolase"/>
    <property type="match status" value="1"/>
</dbReference>
<dbReference type="InterPro" id="IPR013785">
    <property type="entry name" value="Aldolase_TIM"/>
</dbReference>
<comment type="pathway">
    <text evidence="6">Carbohydrate degradation; 2-deoxy-D-ribose 1-phosphate degradation; D-glyceraldehyde 3-phosphate and acetaldehyde from 2-deoxy-alpha-D-ribose 1-phosphate: step 2/2.</text>
</comment>
<keyword evidence="3 6" id="KW-0456">Lyase</keyword>
<reference evidence="7" key="1">
    <citation type="submission" date="2022-07" db="EMBL/GenBank/DDBJ databases">
        <title>FELIX.</title>
        <authorList>
            <person name="Wan K.H."/>
            <person name="Park S."/>
            <person name="Lawrence Q."/>
            <person name="Eichenberger J.P."/>
            <person name="Booth B.W."/>
            <person name="Piaggio A.J."/>
            <person name="Chandler J.C."/>
            <person name="Franklin A.B."/>
            <person name="Celniker S.E."/>
        </authorList>
    </citation>
    <scope>NUCLEOTIDE SEQUENCE</scope>
    <source>
        <strain evidence="7">QA-1986 374</strain>
    </source>
</reference>